<dbReference type="PROSITE" id="PS00041">
    <property type="entry name" value="HTH_ARAC_FAMILY_1"/>
    <property type="match status" value="1"/>
</dbReference>
<keyword evidence="6" id="KW-1185">Reference proteome</keyword>
<protein>
    <submittedName>
        <fullName evidence="5">AraC family transcriptional regulator</fullName>
    </submittedName>
</protein>
<accession>A0A840V1G0</accession>
<gene>
    <name evidence="5" type="ORF">HNR46_002071</name>
</gene>
<organism evidence="5 6">
    <name type="scientific">Haloferula luteola</name>
    <dbReference type="NCBI Taxonomy" id="595692"/>
    <lineage>
        <taxon>Bacteria</taxon>
        <taxon>Pseudomonadati</taxon>
        <taxon>Verrucomicrobiota</taxon>
        <taxon>Verrucomicrobiia</taxon>
        <taxon>Verrucomicrobiales</taxon>
        <taxon>Verrucomicrobiaceae</taxon>
        <taxon>Haloferula</taxon>
    </lineage>
</organism>
<dbReference type="InterPro" id="IPR020449">
    <property type="entry name" value="Tscrpt_reg_AraC-type_HTH"/>
</dbReference>
<dbReference type="RefSeq" id="WP_221285113.1">
    <property type="nucleotide sequence ID" value="NZ_JACHFD010000009.1"/>
</dbReference>
<evidence type="ECO:0000313" key="6">
    <source>
        <dbReference type="Proteomes" id="UP000557717"/>
    </source>
</evidence>
<feature type="domain" description="HTH araC/xylS-type" evidence="4">
    <location>
        <begin position="184"/>
        <end position="282"/>
    </location>
</feature>
<dbReference type="GO" id="GO:0043565">
    <property type="term" value="F:sequence-specific DNA binding"/>
    <property type="evidence" value="ECO:0007669"/>
    <property type="project" value="InterPro"/>
</dbReference>
<dbReference type="PANTHER" id="PTHR46796">
    <property type="entry name" value="HTH-TYPE TRANSCRIPTIONAL ACTIVATOR RHAS-RELATED"/>
    <property type="match status" value="1"/>
</dbReference>
<dbReference type="InterPro" id="IPR009057">
    <property type="entry name" value="Homeodomain-like_sf"/>
</dbReference>
<sequence length="298" mass="33534">MIHRGEGAAWKDLLVEIHTRPPVGRAMLIPAVAEPQLIWQISGRVLCEDRELGGSWNAHSVEPNDLFLVTSPEPYELRWRAMAPEPMVVMHATLGLHCLASAAREWSGEGSRIPRLKEFNGIQDPTILAFLEMLRKELTLQPRASGAFVHGIAQSLAAHLVRTYRDENDPRPHRSTALPAYPLHRVLSMMEGALQEGVSIGALATAVDLSESHFSRMFKGSTGFSPSRYFIRLRISKAQELLRETKMPIIEIGLEVGYTSPSHFAHVFRKETGWSPHEYRERMHSGRGMEDFSRIAIE</sequence>
<keyword evidence="2" id="KW-0238">DNA-binding</keyword>
<comment type="caution">
    <text evidence="5">The sequence shown here is derived from an EMBL/GenBank/DDBJ whole genome shotgun (WGS) entry which is preliminary data.</text>
</comment>
<dbReference type="Pfam" id="PF12833">
    <property type="entry name" value="HTH_18"/>
    <property type="match status" value="1"/>
</dbReference>
<proteinExistence type="predicted"/>
<dbReference type="PRINTS" id="PR00032">
    <property type="entry name" value="HTHARAC"/>
</dbReference>
<evidence type="ECO:0000256" key="3">
    <source>
        <dbReference type="ARBA" id="ARBA00023163"/>
    </source>
</evidence>
<dbReference type="Proteomes" id="UP000557717">
    <property type="component" value="Unassembled WGS sequence"/>
</dbReference>
<dbReference type="Gene3D" id="1.10.10.60">
    <property type="entry name" value="Homeodomain-like"/>
    <property type="match status" value="2"/>
</dbReference>
<dbReference type="SMART" id="SM00342">
    <property type="entry name" value="HTH_ARAC"/>
    <property type="match status" value="1"/>
</dbReference>
<evidence type="ECO:0000259" key="4">
    <source>
        <dbReference type="PROSITE" id="PS01124"/>
    </source>
</evidence>
<reference evidence="5 6" key="1">
    <citation type="submission" date="2020-08" db="EMBL/GenBank/DDBJ databases">
        <title>Genomic Encyclopedia of Type Strains, Phase IV (KMG-IV): sequencing the most valuable type-strain genomes for metagenomic binning, comparative biology and taxonomic classification.</title>
        <authorList>
            <person name="Goeker M."/>
        </authorList>
    </citation>
    <scope>NUCLEOTIDE SEQUENCE [LARGE SCALE GENOMIC DNA]</scope>
    <source>
        <strain evidence="5 6">YC6886</strain>
    </source>
</reference>
<evidence type="ECO:0000313" key="5">
    <source>
        <dbReference type="EMBL" id="MBB5351832.1"/>
    </source>
</evidence>
<dbReference type="PANTHER" id="PTHR46796:SF6">
    <property type="entry name" value="ARAC SUBFAMILY"/>
    <property type="match status" value="1"/>
</dbReference>
<dbReference type="GO" id="GO:0003700">
    <property type="term" value="F:DNA-binding transcription factor activity"/>
    <property type="evidence" value="ECO:0007669"/>
    <property type="project" value="InterPro"/>
</dbReference>
<name>A0A840V1G0_9BACT</name>
<dbReference type="InterPro" id="IPR050204">
    <property type="entry name" value="AraC_XylS_family_regulators"/>
</dbReference>
<dbReference type="SUPFAM" id="SSF46689">
    <property type="entry name" value="Homeodomain-like"/>
    <property type="match status" value="2"/>
</dbReference>
<dbReference type="PROSITE" id="PS01124">
    <property type="entry name" value="HTH_ARAC_FAMILY_2"/>
    <property type="match status" value="1"/>
</dbReference>
<evidence type="ECO:0000256" key="1">
    <source>
        <dbReference type="ARBA" id="ARBA00023015"/>
    </source>
</evidence>
<keyword evidence="3" id="KW-0804">Transcription</keyword>
<keyword evidence="1" id="KW-0805">Transcription regulation</keyword>
<evidence type="ECO:0000256" key="2">
    <source>
        <dbReference type="ARBA" id="ARBA00023125"/>
    </source>
</evidence>
<dbReference type="AlphaFoldDB" id="A0A840V1G0"/>
<dbReference type="EMBL" id="JACHFD010000009">
    <property type="protein sequence ID" value="MBB5351832.1"/>
    <property type="molecule type" value="Genomic_DNA"/>
</dbReference>
<dbReference type="InterPro" id="IPR018062">
    <property type="entry name" value="HTH_AraC-typ_CS"/>
</dbReference>
<dbReference type="InterPro" id="IPR018060">
    <property type="entry name" value="HTH_AraC"/>
</dbReference>